<dbReference type="RefSeq" id="WP_086744655.1">
    <property type="nucleotide sequence ID" value="NZ_MWPV01000004.1"/>
</dbReference>
<dbReference type="Proteomes" id="UP000194841">
    <property type="component" value="Unassembled WGS sequence"/>
</dbReference>
<keyword evidence="3" id="KW-1185">Reference proteome</keyword>
<name>A0A244CNN9_PSEDV</name>
<dbReference type="InterPro" id="IPR013783">
    <property type="entry name" value="Ig-like_fold"/>
</dbReference>
<dbReference type="Gene3D" id="2.60.40.3010">
    <property type="match status" value="1"/>
</dbReference>
<dbReference type="Pfam" id="PF07603">
    <property type="entry name" value="Lcl_C"/>
    <property type="match status" value="1"/>
</dbReference>
<gene>
    <name evidence="2" type="ORF">B1199_13545</name>
</gene>
<dbReference type="InterPro" id="IPR011460">
    <property type="entry name" value="Lcl_C"/>
</dbReference>
<sequence length="554" mass="59996">MQLKDIIFSFSFLGLVACGGSDSSNEQPTSPVASINAGVDQTVNEKSSIVLSGLATPEGGEFTWKQLSGPILAGFPATGATQTVVAPSIKLNTQLIFELQYTTTDKQVLTDTITVSVTAVNQLPIVSITQTEPSQLPSKYNDSIVLSSENSVDPDEDGSLEVFRWQQTAGQSLTISDFNSSTLTFKHPLLEQDNQVQFSLTITDDEGGSQTNFYDLLLRKTTKVIAVQAGEAQTVREFDTVTLDASQSTVLTESFSCYWQQTQGLTMGLIDANLCQARFIVPDIDVAEQLSFSVVVTDNKNRSDSGETQVNIQPIPLGVNNDSGVAQCFDNTKIVSCGNVDFPGQDAEIGRDVVADYLDKVGAGNLAFDFTKLDEFADELPDSATNFSCVRDNVTGLIWEVKQANTGLLPNTQLREGQNHYTWFFTGEGNGGVEGVAGAANSTCPSAIDCGIETYVNQVNALNFCGANNWRIPTYNELIGIMDLAPQGSGPLLDNRYFPNAPSHTLLGHLRYWTRETSVDGQSLSVAWILDFQSGNDLAYPKAQTAFIRLVRQP</sequence>
<dbReference type="Gene3D" id="2.60.40.10">
    <property type="entry name" value="Immunoglobulins"/>
    <property type="match status" value="2"/>
</dbReference>
<dbReference type="AlphaFoldDB" id="A0A244CNN9"/>
<evidence type="ECO:0000259" key="1">
    <source>
        <dbReference type="Pfam" id="PF07603"/>
    </source>
</evidence>
<evidence type="ECO:0000313" key="3">
    <source>
        <dbReference type="Proteomes" id="UP000194841"/>
    </source>
</evidence>
<comment type="caution">
    <text evidence="2">The sequence shown here is derived from an EMBL/GenBank/DDBJ whole genome shotgun (WGS) entry which is preliminary data.</text>
</comment>
<dbReference type="Pfam" id="PF22352">
    <property type="entry name" value="K319L-like_PKD"/>
    <property type="match status" value="1"/>
</dbReference>
<protein>
    <recommendedName>
        <fullName evidence="1">Lcl C-terminal domain-containing protein</fullName>
    </recommendedName>
</protein>
<dbReference type="EMBL" id="MWPV01000004">
    <property type="protein sequence ID" value="OUL57195.1"/>
    <property type="molecule type" value="Genomic_DNA"/>
</dbReference>
<feature type="domain" description="Lcl C-terminal" evidence="1">
    <location>
        <begin position="389"/>
        <end position="552"/>
    </location>
</feature>
<organism evidence="2 3">
    <name type="scientific">Pseudoalteromonas ulvae</name>
    <dbReference type="NCBI Taxonomy" id="107327"/>
    <lineage>
        <taxon>Bacteria</taxon>
        <taxon>Pseudomonadati</taxon>
        <taxon>Pseudomonadota</taxon>
        <taxon>Gammaproteobacteria</taxon>
        <taxon>Alteromonadales</taxon>
        <taxon>Pseudoalteromonadaceae</taxon>
        <taxon>Pseudoalteromonas</taxon>
    </lineage>
</organism>
<dbReference type="PROSITE" id="PS51257">
    <property type="entry name" value="PROKAR_LIPOPROTEIN"/>
    <property type="match status" value="1"/>
</dbReference>
<evidence type="ECO:0000313" key="2">
    <source>
        <dbReference type="EMBL" id="OUL57195.1"/>
    </source>
</evidence>
<dbReference type="OrthoDB" id="9815730at2"/>
<proteinExistence type="predicted"/>
<accession>A0A244CNN9</accession>
<reference evidence="2 3" key="1">
    <citation type="submission" date="2017-02" db="EMBL/GenBank/DDBJ databases">
        <title>Pseudoalteromonas ulvae TC14 Genome.</title>
        <authorList>
            <person name="Molmeret M."/>
        </authorList>
    </citation>
    <scope>NUCLEOTIDE SEQUENCE [LARGE SCALE GENOMIC DNA]</scope>
    <source>
        <strain evidence="2">TC14</strain>
    </source>
</reference>